<comment type="caution">
    <text evidence="2">The sequence shown here is derived from an EMBL/GenBank/DDBJ whole genome shotgun (WGS) entry which is preliminary data.</text>
</comment>
<feature type="signal peptide" evidence="1">
    <location>
        <begin position="1"/>
        <end position="27"/>
    </location>
</feature>
<keyword evidence="1" id="KW-0732">Signal</keyword>
<reference evidence="2" key="1">
    <citation type="submission" date="2020-06" db="EMBL/GenBank/DDBJ databases">
        <title>WGS assembly of Ceratodon purpureus strain R40.</title>
        <authorList>
            <person name="Carey S.B."/>
            <person name="Jenkins J."/>
            <person name="Shu S."/>
            <person name="Lovell J.T."/>
            <person name="Sreedasyam A."/>
            <person name="Maumus F."/>
            <person name="Tiley G.P."/>
            <person name="Fernandez-Pozo N."/>
            <person name="Barry K."/>
            <person name="Chen C."/>
            <person name="Wang M."/>
            <person name="Lipzen A."/>
            <person name="Daum C."/>
            <person name="Saski C.A."/>
            <person name="Payton A.C."/>
            <person name="Mcbreen J.C."/>
            <person name="Conrad R.E."/>
            <person name="Kollar L.M."/>
            <person name="Olsson S."/>
            <person name="Huttunen S."/>
            <person name="Landis J.B."/>
            <person name="Wickett N.J."/>
            <person name="Johnson M.G."/>
            <person name="Rensing S.A."/>
            <person name="Grimwood J."/>
            <person name="Schmutz J."/>
            <person name="Mcdaniel S.F."/>
        </authorList>
    </citation>
    <scope>NUCLEOTIDE SEQUENCE</scope>
    <source>
        <strain evidence="2">R40</strain>
    </source>
</reference>
<proteinExistence type="predicted"/>
<organism evidence="2 3">
    <name type="scientific">Ceratodon purpureus</name>
    <name type="common">Fire moss</name>
    <name type="synonym">Dicranum purpureum</name>
    <dbReference type="NCBI Taxonomy" id="3225"/>
    <lineage>
        <taxon>Eukaryota</taxon>
        <taxon>Viridiplantae</taxon>
        <taxon>Streptophyta</taxon>
        <taxon>Embryophyta</taxon>
        <taxon>Bryophyta</taxon>
        <taxon>Bryophytina</taxon>
        <taxon>Bryopsida</taxon>
        <taxon>Dicranidae</taxon>
        <taxon>Pseudoditrichales</taxon>
        <taxon>Ditrichaceae</taxon>
        <taxon>Ceratodon</taxon>
    </lineage>
</organism>
<dbReference type="Proteomes" id="UP000822688">
    <property type="component" value="Chromosome 7"/>
</dbReference>
<evidence type="ECO:0000313" key="3">
    <source>
        <dbReference type="Proteomes" id="UP000822688"/>
    </source>
</evidence>
<accession>A0A8T0H430</accession>
<name>A0A8T0H430_CERPU</name>
<evidence type="ECO:0000313" key="2">
    <source>
        <dbReference type="EMBL" id="KAG0565993.1"/>
    </source>
</evidence>
<protein>
    <submittedName>
        <fullName evidence="2">Uncharacterized protein</fullName>
    </submittedName>
</protein>
<sequence length="51" mass="5798">MMPLLRHLLSGWITCCCCLVACQIGTAKHRRHTTRTLENSTTERNTYSVCS</sequence>
<dbReference type="AlphaFoldDB" id="A0A8T0H430"/>
<gene>
    <name evidence="2" type="ORF">KC19_7G029700</name>
</gene>
<dbReference type="EMBL" id="CM026428">
    <property type="protein sequence ID" value="KAG0565993.1"/>
    <property type="molecule type" value="Genomic_DNA"/>
</dbReference>
<feature type="chain" id="PRO_5035931763" evidence="1">
    <location>
        <begin position="28"/>
        <end position="51"/>
    </location>
</feature>
<keyword evidence="3" id="KW-1185">Reference proteome</keyword>
<evidence type="ECO:0000256" key="1">
    <source>
        <dbReference type="SAM" id="SignalP"/>
    </source>
</evidence>